<dbReference type="Pfam" id="PF02492">
    <property type="entry name" value="cobW"/>
    <property type="match status" value="1"/>
</dbReference>
<dbReference type="SUPFAM" id="SSF52540">
    <property type="entry name" value="P-loop containing nucleoside triphosphate hydrolases"/>
    <property type="match status" value="1"/>
</dbReference>
<feature type="domain" description="CobW/HypB/UreG nucleotide-binding" evidence="1">
    <location>
        <begin position="12"/>
        <end position="118"/>
    </location>
</feature>
<name>A0A841MT81_9BACT</name>
<dbReference type="InterPro" id="IPR027417">
    <property type="entry name" value="P-loop_NTPase"/>
</dbReference>
<proteinExistence type="predicted"/>
<keyword evidence="3" id="KW-1185">Reference proteome</keyword>
<dbReference type="RefSeq" id="WP_184494378.1">
    <property type="nucleotide sequence ID" value="NZ_JACIJO010000001.1"/>
</dbReference>
<evidence type="ECO:0000259" key="1">
    <source>
        <dbReference type="Pfam" id="PF02492"/>
    </source>
</evidence>
<accession>A0A841MT81</accession>
<gene>
    <name evidence="2" type="ORF">FHS59_001443</name>
</gene>
<organism evidence="2 3">
    <name type="scientific">Algoriphagus iocasae</name>
    <dbReference type="NCBI Taxonomy" id="1836499"/>
    <lineage>
        <taxon>Bacteria</taxon>
        <taxon>Pseudomonadati</taxon>
        <taxon>Bacteroidota</taxon>
        <taxon>Cytophagia</taxon>
        <taxon>Cytophagales</taxon>
        <taxon>Cyclobacteriaceae</taxon>
        <taxon>Algoriphagus</taxon>
    </lineage>
</organism>
<evidence type="ECO:0000313" key="2">
    <source>
        <dbReference type="EMBL" id="MBB6325828.1"/>
    </source>
</evidence>
<dbReference type="EMBL" id="JACIJO010000001">
    <property type="protein sequence ID" value="MBB6325828.1"/>
    <property type="molecule type" value="Genomic_DNA"/>
</dbReference>
<sequence>MTKSQNSKKIKVYLLTGFRGAGKTTVLNGLLEAKKQEESIVIENEFGKVSIDAHLVKKEFCPVFEMNNGCICCSLDNELVDVLAKILNAETQPDNLFIEASGVADPGGIAALFRNQEVADI</sequence>
<dbReference type="AlphaFoldDB" id="A0A841MT81"/>
<dbReference type="InterPro" id="IPR051316">
    <property type="entry name" value="Zinc-reg_GTPase_activator"/>
</dbReference>
<dbReference type="PANTHER" id="PTHR13748">
    <property type="entry name" value="COBW-RELATED"/>
    <property type="match status" value="1"/>
</dbReference>
<evidence type="ECO:0000313" key="3">
    <source>
        <dbReference type="Proteomes" id="UP000588604"/>
    </source>
</evidence>
<dbReference type="Proteomes" id="UP000588604">
    <property type="component" value="Unassembled WGS sequence"/>
</dbReference>
<dbReference type="GO" id="GO:0005737">
    <property type="term" value="C:cytoplasm"/>
    <property type="evidence" value="ECO:0007669"/>
    <property type="project" value="TreeGrafter"/>
</dbReference>
<dbReference type="Gene3D" id="3.40.50.300">
    <property type="entry name" value="P-loop containing nucleotide triphosphate hydrolases"/>
    <property type="match status" value="1"/>
</dbReference>
<comment type="caution">
    <text evidence="2">The sequence shown here is derived from an EMBL/GenBank/DDBJ whole genome shotgun (WGS) entry which is preliminary data.</text>
</comment>
<reference evidence="2 3" key="1">
    <citation type="submission" date="2020-08" db="EMBL/GenBank/DDBJ databases">
        <title>Genomic Encyclopedia of Type Strains, Phase IV (KMG-IV): sequencing the most valuable type-strain genomes for metagenomic binning, comparative biology and taxonomic classification.</title>
        <authorList>
            <person name="Goeker M."/>
        </authorList>
    </citation>
    <scope>NUCLEOTIDE SEQUENCE [LARGE SCALE GENOMIC DNA]</scope>
    <source>
        <strain evidence="2 3">DSM 102044</strain>
    </source>
</reference>
<protein>
    <submittedName>
        <fullName evidence="2">G3E family GTPase</fullName>
    </submittedName>
</protein>
<dbReference type="PANTHER" id="PTHR13748:SF62">
    <property type="entry name" value="COBW DOMAIN-CONTAINING PROTEIN"/>
    <property type="match status" value="1"/>
</dbReference>
<dbReference type="InterPro" id="IPR003495">
    <property type="entry name" value="CobW/HypB/UreG_nucleotide-bd"/>
</dbReference>